<evidence type="ECO:0000313" key="2">
    <source>
        <dbReference type="Proteomes" id="UP000277871"/>
    </source>
</evidence>
<dbReference type="RefSeq" id="WP_121865227.1">
    <property type="nucleotide sequence ID" value="NZ_RDEX01000004.1"/>
</dbReference>
<name>A0A3L9KY32_9MICC</name>
<proteinExistence type="predicted"/>
<dbReference type="GO" id="GO:0016740">
    <property type="term" value="F:transferase activity"/>
    <property type="evidence" value="ECO:0007669"/>
    <property type="project" value="UniProtKB-KW"/>
</dbReference>
<dbReference type="AlphaFoldDB" id="A0A3L9KY32"/>
<gene>
    <name evidence="1" type="ORF">EAE32_11180</name>
</gene>
<organism evidence="1 2">
    <name type="scientific">Kocuria tytonicola</name>
    <dbReference type="NCBI Taxonomy" id="2055946"/>
    <lineage>
        <taxon>Bacteria</taxon>
        <taxon>Bacillati</taxon>
        <taxon>Actinomycetota</taxon>
        <taxon>Actinomycetes</taxon>
        <taxon>Micrococcales</taxon>
        <taxon>Micrococcaceae</taxon>
        <taxon>Kocuria</taxon>
    </lineage>
</organism>
<protein>
    <submittedName>
        <fullName evidence="1">Glycosyltransferase family 1 protein</fullName>
    </submittedName>
</protein>
<sequence>MRVASLPHGHVYVEHLSDPAGPQAVHRLPDPAPAHPVPGAPWWPLVMLDETWIRGHAAEFDVYHLHFGFDQTPPQTLQRIVATLRELGKPLVYTVHDLRNPHQEDPTAQDAALDVLVPGADELITLTAGAAREIERRWGRSATVVPHPHVLPLDSWRTHAPVPEVPTVGLHLKSLRTNMNPLPLARLLMAHAAQGAIRLVLDAHTDVVTTGARHHDARVVELLEAARHTEGVTVHVHGIYTDEQLRDYLRGLDLSVLAYRFGTHSGWLELCHDLGTHVLAPTVGFYHDQHPGVLGFDWDDSGAPDAAQVGAALAALPGLGPWQTSARERAAQRRRIAATHTEVYRRAVAARTPGEGGAA</sequence>
<dbReference type="EMBL" id="RDEX01000004">
    <property type="protein sequence ID" value="RLY91141.1"/>
    <property type="molecule type" value="Genomic_DNA"/>
</dbReference>
<keyword evidence="1" id="KW-0808">Transferase</keyword>
<accession>A0A3L9KY32</accession>
<evidence type="ECO:0000313" key="1">
    <source>
        <dbReference type="EMBL" id="RLY91141.1"/>
    </source>
</evidence>
<reference evidence="1 2" key="1">
    <citation type="submission" date="2018-10" db="EMBL/GenBank/DDBJ databases">
        <title>Kocuria tytonicola, new bacteria from the preen glands of American barn owls (Tyto furcata).</title>
        <authorList>
            <person name="Braun M.S."/>
            <person name="Wang E."/>
            <person name="Zimmermann S."/>
            <person name="Boutin S."/>
            <person name="Wagner H."/>
            <person name="Wink M."/>
        </authorList>
    </citation>
    <scope>NUCLEOTIDE SEQUENCE [LARGE SCALE GENOMIC DNA]</scope>
    <source>
        <strain evidence="1 2">473</strain>
    </source>
</reference>
<dbReference type="Proteomes" id="UP000277871">
    <property type="component" value="Unassembled WGS sequence"/>
</dbReference>
<keyword evidence="2" id="KW-1185">Reference proteome</keyword>
<comment type="caution">
    <text evidence="1">The sequence shown here is derived from an EMBL/GenBank/DDBJ whole genome shotgun (WGS) entry which is preliminary data.</text>
</comment>
<dbReference type="SUPFAM" id="SSF53756">
    <property type="entry name" value="UDP-Glycosyltransferase/glycogen phosphorylase"/>
    <property type="match status" value="1"/>
</dbReference>
<dbReference type="Gene3D" id="3.40.50.2000">
    <property type="entry name" value="Glycogen Phosphorylase B"/>
    <property type="match status" value="1"/>
</dbReference>